<organism evidence="1 2">
    <name type="scientific">Funneliformis mosseae</name>
    <name type="common">Endomycorrhizal fungus</name>
    <name type="synonym">Glomus mosseae</name>
    <dbReference type="NCBI Taxonomy" id="27381"/>
    <lineage>
        <taxon>Eukaryota</taxon>
        <taxon>Fungi</taxon>
        <taxon>Fungi incertae sedis</taxon>
        <taxon>Mucoromycota</taxon>
        <taxon>Glomeromycotina</taxon>
        <taxon>Glomeromycetes</taxon>
        <taxon>Glomerales</taxon>
        <taxon>Glomeraceae</taxon>
        <taxon>Funneliformis</taxon>
    </lineage>
</organism>
<dbReference type="AlphaFoldDB" id="A0A9N9IPT8"/>
<dbReference type="EMBL" id="CAJVPP010022216">
    <property type="protein sequence ID" value="CAG8744619.1"/>
    <property type="molecule type" value="Genomic_DNA"/>
</dbReference>
<gene>
    <name evidence="1" type="ORF">FMOSSE_LOCUS16337</name>
</gene>
<dbReference type="Proteomes" id="UP000789375">
    <property type="component" value="Unassembled WGS sequence"/>
</dbReference>
<sequence length="43" mass="5055">SIRCLRSQPTTSILEKRSFKDLEDLIEDNRSLKKFKLSEDNIS</sequence>
<feature type="non-terminal residue" evidence="1">
    <location>
        <position position="43"/>
    </location>
</feature>
<reference evidence="1" key="1">
    <citation type="submission" date="2021-06" db="EMBL/GenBank/DDBJ databases">
        <authorList>
            <person name="Kallberg Y."/>
            <person name="Tangrot J."/>
            <person name="Rosling A."/>
        </authorList>
    </citation>
    <scope>NUCLEOTIDE SEQUENCE</scope>
    <source>
        <strain evidence="1">87-6 pot B 2015</strain>
    </source>
</reference>
<evidence type="ECO:0000313" key="2">
    <source>
        <dbReference type="Proteomes" id="UP000789375"/>
    </source>
</evidence>
<feature type="non-terminal residue" evidence="1">
    <location>
        <position position="1"/>
    </location>
</feature>
<name>A0A9N9IPT8_FUNMO</name>
<accession>A0A9N9IPT8</accession>
<comment type="caution">
    <text evidence="1">The sequence shown here is derived from an EMBL/GenBank/DDBJ whole genome shotgun (WGS) entry which is preliminary data.</text>
</comment>
<keyword evidence="2" id="KW-1185">Reference proteome</keyword>
<protein>
    <submittedName>
        <fullName evidence="1">3801_t:CDS:1</fullName>
    </submittedName>
</protein>
<evidence type="ECO:0000313" key="1">
    <source>
        <dbReference type="EMBL" id="CAG8744619.1"/>
    </source>
</evidence>
<proteinExistence type="predicted"/>